<dbReference type="InterPro" id="IPR007110">
    <property type="entry name" value="Ig-like_dom"/>
</dbReference>
<evidence type="ECO:0000313" key="3">
    <source>
        <dbReference type="Proteomes" id="UP001054252"/>
    </source>
</evidence>
<comment type="caution">
    <text evidence="2">The sequence shown here is derived from an EMBL/GenBank/DDBJ whole genome shotgun (WGS) entry which is preliminary data.</text>
</comment>
<keyword evidence="3" id="KW-1185">Reference proteome</keyword>
<accession>A0AAV5MUC5</accession>
<organism evidence="2 3">
    <name type="scientific">Rubroshorea leprosula</name>
    <dbReference type="NCBI Taxonomy" id="152421"/>
    <lineage>
        <taxon>Eukaryota</taxon>
        <taxon>Viridiplantae</taxon>
        <taxon>Streptophyta</taxon>
        <taxon>Embryophyta</taxon>
        <taxon>Tracheophyta</taxon>
        <taxon>Spermatophyta</taxon>
        <taxon>Magnoliopsida</taxon>
        <taxon>eudicotyledons</taxon>
        <taxon>Gunneridae</taxon>
        <taxon>Pentapetalae</taxon>
        <taxon>rosids</taxon>
        <taxon>malvids</taxon>
        <taxon>Malvales</taxon>
        <taxon>Dipterocarpaceae</taxon>
        <taxon>Rubroshorea</taxon>
    </lineage>
</organism>
<evidence type="ECO:0000313" key="2">
    <source>
        <dbReference type="EMBL" id="GKV52584.1"/>
    </source>
</evidence>
<dbReference type="PROSITE" id="PS50835">
    <property type="entry name" value="IG_LIKE"/>
    <property type="match status" value="1"/>
</dbReference>
<dbReference type="Proteomes" id="UP001054252">
    <property type="component" value="Unassembled WGS sequence"/>
</dbReference>
<gene>
    <name evidence="2" type="ORF">SLEP1_g59160</name>
</gene>
<evidence type="ECO:0000259" key="1">
    <source>
        <dbReference type="PROSITE" id="PS50835"/>
    </source>
</evidence>
<name>A0AAV5MUC5_9ROSI</name>
<reference evidence="2 3" key="1">
    <citation type="journal article" date="2021" name="Commun. Biol.">
        <title>The genome of Shorea leprosula (Dipterocarpaceae) highlights the ecological relevance of drought in aseasonal tropical rainforests.</title>
        <authorList>
            <person name="Ng K.K.S."/>
            <person name="Kobayashi M.J."/>
            <person name="Fawcett J.A."/>
            <person name="Hatakeyama M."/>
            <person name="Paape T."/>
            <person name="Ng C.H."/>
            <person name="Ang C.C."/>
            <person name="Tnah L.H."/>
            <person name="Lee C.T."/>
            <person name="Nishiyama T."/>
            <person name="Sese J."/>
            <person name="O'Brien M.J."/>
            <person name="Copetti D."/>
            <person name="Mohd Noor M.I."/>
            <person name="Ong R.C."/>
            <person name="Putra M."/>
            <person name="Sireger I.Z."/>
            <person name="Indrioko S."/>
            <person name="Kosugi Y."/>
            <person name="Izuno A."/>
            <person name="Isagi Y."/>
            <person name="Lee S.L."/>
            <person name="Shimizu K.K."/>
        </authorList>
    </citation>
    <scope>NUCLEOTIDE SEQUENCE [LARGE SCALE GENOMIC DNA]</scope>
    <source>
        <strain evidence="2">214</strain>
    </source>
</reference>
<feature type="domain" description="Ig-like" evidence="1">
    <location>
        <begin position="3"/>
        <end position="88"/>
    </location>
</feature>
<dbReference type="EMBL" id="BPVZ01000769">
    <property type="protein sequence ID" value="GKV52584.1"/>
    <property type="molecule type" value="Genomic_DNA"/>
</dbReference>
<sequence>MIPRIQYSQDSQTRGKEGDEVAKCSLSCSVEGIGAAIESASYSFSASSATFFHCTGNLFQLETSLGYDDSLNLPQKGVEQKRHSYLNCFESTLFPYIRLNDREGRPGYLSGGVFASNSVLRTQYAFSANPSSEDGQHPLY</sequence>
<dbReference type="AlphaFoldDB" id="A0AAV5MUC5"/>
<protein>
    <recommendedName>
        <fullName evidence="1">Ig-like domain-containing protein</fullName>
    </recommendedName>
</protein>
<proteinExistence type="predicted"/>